<sequence>MSHPSTPASAGASERPDLPARTLQSRLIAVMRAQRAEDYAPVIEVLAAAGVRSFELTLTTPGTFEALPVLVERFGAEADMGVGTVTTPEQVDLAADAGAHYLVTPVSVLPVVDRAVERGLPVIPGGLTPTELHSTWSRGAAAVKVFPASAVGAGYVKDLRGPFPDMRVVPSGGVDLEAAQAWLAAGAEAVSVGGPLLGDAFKGGDLDALAERARTFVAACARDAGAAGAQA</sequence>
<dbReference type="RefSeq" id="WP_344336326.1">
    <property type="nucleotide sequence ID" value="NZ_BAAAPZ010000004.1"/>
</dbReference>
<evidence type="ECO:0000256" key="1">
    <source>
        <dbReference type="ARBA" id="ARBA00004761"/>
    </source>
</evidence>
<reference evidence="6 7" key="1">
    <citation type="journal article" date="2019" name="Int. J. Syst. Evol. Microbiol.">
        <title>The Global Catalogue of Microorganisms (GCM) 10K type strain sequencing project: providing services to taxonomists for standard genome sequencing and annotation.</title>
        <authorList>
            <consortium name="The Broad Institute Genomics Platform"/>
            <consortium name="The Broad Institute Genome Sequencing Center for Infectious Disease"/>
            <person name="Wu L."/>
            <person name="Ma J."/>
        </authorList>
    </citation>
    <scope>NUCLEOTIDE SEQUENCE [LARGE SCALE GENOMIC DNA]</scope>
    <source>
        <strain evidence="6 7">JCM 15900</strain>
    </source>
</reference>
<dbReference type="PANTHER" id="PTHR30246:SF1">
    <property type="entry name" value="2-DEHYDRO-3-DEOXY-6-PHOSPHOGALACTONATE ALDOLASE-RELATED"/>
    <property type="match status" value="1"/>
</dbReference>
<comment type="subunit">
    <text evidence="3">Homotrimer.</text>
</comment>
<evidence type="ECO:0000256" key="5">
    <source>
        <dbReference type="ARBA" id="ARBA00023277"/>
    </source>
</evidence>
<comment type="pathway">
    <text evidence="1">Carbohydrate acid metabolism.</text>
</comment>
<proteinExistence type="inferred from homology"/>
<dbReference type="PANTHER" id="PTHR30246">
    <property type="entry name" value="2-KETO-3-DEOXY-6-PHOSPHOGLUCONATE ALDOLASE"/>
    <property type="match status" value="1"/>
</dbReference>
<evidence type="ECO:0000313" key="6">
    <source>
        <dbReference type="EMBL" id="GAA2093944.1"/>
    </source>
</evidence>
<dbReference type="InterPro" id="IPR013785">
    <property type="entry name" value="Aldolase_TIM"/>
</dbReference>
<dbReference type="InterPro" id="IPR000887">
    <property type="entry name" value="Aldlse_KDPG_KHG"/>
</dbReference>
<evidence type="ECO:0000256" key="3">
    <source>
        <dbReference type="ARBA" id="ARBA00011233"/>
    </source>
</evidence>
<comment type="similarity">
    <text evidence="2">Belongs to the KHG/KDPG aldolase family.</text>
</comment>
<keyword evidence="4" id="KW-0456">Lyase</keyword>
<name>A0ABN2WLM2_9MICO</name>
<dbReference type="Gene3D" id="3.20.20.70">
    <property type="entry name" value="Aldolase class I"/>
    <property type="match status" value="1"/>
</dbReference>
<evidence type="ECO:0000256" key="4">
    <source>
        <dbReference type="ARBA" id="ARBA00023239"/>
    </source>
</evidence>
<evidence type="ECO:0000256" key="2">
    <source>
        <dbReference type="ARBA" id="ARBA00006906"/>
    </source>
</evidence>
<dbReference type="Pfam" id="PF01081">
    <property type="entry name" value="Aldolase"/>
    <property type="match status" value="1"/>
</dbReference>
<keyword evidence="7" id="KW-1185">Reference proteome</keyword>
<accession>A0ABN2WLM2</accession>
<keyword evidence="5" id="KW-0119">Carbohydrate metabolism</keyword>
<dbReference type="EMBL" id="BAAAPZ010000004">
    <property type="protein sequence ID" value="GAA2093944.1"/>
    <property type="molecule type" value="Genomic_DNA"/>
</dbReference>
<dbReference type="CDD" id="cd00452">
    <property type="entry name" value="KDPG_aldolase"/>
    <property type="match status" value="1"/>
</dbReference>
<organism evidence="6 7">
    <name type="scientific">Brevibacterium salitolerans</name>
    <dbReference type="NCBI Taxonomy" id="1403566"/>
    <lineage>
        <taxon>Bacteria</taxon>
        <taxon>Bacillati</taxon>
        <taxon>Actinomycetota</taxon>
        <taxon>Actinomycetes</taxon>
        <taxon>Micrococcales</taxon>
        <taxon>Brevibacteriaceae</taxon>
        <taxon>Brevibacterium</taxon>
    </lineage>
</organism>
<dbReference type="SUPFAM" id="SSF51569">
    <property type="entry name" value="Aldolase"/>
    <property type="match status" value="1"/>
</dbReference>
<protein>
    <submittedName>
        <fullName evidence="6">Bifunctional 4-hydroxy-2-oxoglutarate aldolase/2-dehydro-3-deoxy-phosphogluconate aldolase</fullName>
    </submittedName>
</protein>
<gene>
    <name evidence="6" type="ORF">GCM10009823_12610</name>
</gene>
<dbReference type="Proteomes" id="UP001500984">
    <property type="component" value="Unassembled WGS sequence"/>
</dbReference>
<evidence type="ECO:0000313" key="7">
    <source>
        <dbReference type="Proteomes" id="UP001500984"/>
    </source>
</evidence>
<comment type="caution">
    <text evidence="6">The sequence shown here is derived from an EMBL/GenBank/DDBJ whole genome shotgun (WGS) entry which is preliminary data.</text>
</comment>